<proteinExistence type="predicted"/>
<evidence type="ECO:0000313" key="1">
    <source>
        <dbReference type="EMBL" id="ACL77193.1"/>
    </source>
</evidence>
<dbReference type="AlphaFoldDB" id="B8I893"/>
<dbReference type="Proteomes" id="UP000001349">
    <property type="component" value="Chromosome"/>
</dbReference>
<dbReference type="EMBL" id="CP001348">
    <property type="protein sequence ID" value="ACL77193.1"/>
    <property type="molecule type" value="Genomic_DNA"/>
</dbReference>
<dbReference type="KEGG" id="cce:Ccel_2899"/>
<evidence type="ECO:0000313" key="2">
    <source>
        <dbReference type="Proteomes" id="UP000001349"/>
    </source>
</evidence>
<sequence length="123" mass="14171">MDYKQIEKLKFALLNLARQGCRLNIPSYGISGRIIGVGFKPYWTSPVDSQIEKLEINYMDDSGKIVPFNFHNIISYNVISNDGTGYENMQNACMDIHVFSQSKSRDEEPYEKVRVEILKDTQI</sequence>
<organism evidence="1 2">
    <name type="scientific">Ruminiclostridium cellulolyticum (strain ATCC 35319 / DSM 5812 / JCM 6584 / H10)</name>
    <name type="common">Clostridium cellulolyticum</name>
    <dbReference type="NCBI Taxonomy" id="394503"/>
    <lineage>
        <taxon>Bacteria</taxon>
        <taxon>Bacillati</taxon>
        <taxon>Bacillota</taxon>
        <taxon>Clostridia</taxon>
        <taxon>Eubacteriales</taxon>
        <taxon>Oscillospiraceae</taxon>
        <taxon>Ruminiclostridium</taxon>
    </lineage>
</organism>
<accession>B8I893</accession>
<dbReference type="OrthoDB" id="1739311at2"/>
<reference evidence="1 2" key="1">
    <citation type="submission" date="2009-01" db="EMBL/GenBank/DDBJ databases">
        <title>Complete sequence of Clostridium cellulolyticum H10.</title>
        <authorList>
            <consortium name="US DOE Joint Genome Institute"/>
            <person name="Lucas S."/>
            <person name="Copeland A."/>
            <person name="Lapidus A."/>
            <person name="Glavina del Rio T."/>
            <person name="Dalin E."/>
            <person name="Tice H."/>
            <person name="Bruce D."/>
            <person name="Goodwin L."/>
            <person name="Pitluck S."/>
            <person name="Chertkov O."/>
            <person name="Saunders E."/>
            <person name="Brettin T."/>
            <person name="Detter J.C."/>
            <person name="Han C."/>
            <person name="Larimer F."/>
            <person name="Land M."/>
            <person name="Hauser L."/>
            <person name="Kyrpides N."/>
            <person name="Ivanova N."/>
            <person name="Zhou J."/>
            <person name="Richardson P."/>
        </authorList>
    </citation>
    <scope>NUCLEOTIDE SEQUENCE [LARGE SCALE GENOMIC DNA]</scope>
    <source>
        <strain evidence="2">ATCC 35319 / DSM 5812 / JCM 6584 / H10</strain>
    </source>
</reference>
<gene>
    <name evidence="1" type="ordered locus">Ccel_2899</name>
</gene>
<dbReference type="eggNOG" id="ENOG5033UJQ">
    <property type="taxonomic scope" value="Bacteria"/>
</dbReference>
<keyword evidence="2" id="KW-1185">Reference proteome</keyword>
<protein>
    <submittedName>
        <fullName evidence="1">Uncharacterized protein</fullName>
    </submittedName>
</protein>
<name>B8I893_RUMCH</name>
<dbReference type="HOGENOM" id="CLU_2011269_0_0_9"/>
<dbReference type="RefSeq" id="WP_015926260.1">
    <property type="nucleotide sequence ID" value="NC_011898.1"/>
</dbReference>